<accession>A0ABR1WNJ0</accession>
<evidence type="ECO:0000313" key="2">
    <source>
        <dbReference type="Proteomes" id="UP001446871"/>
    </source>
</evidence>
<comment type="caution">
    <text evidence="1">The sequence shown here is derived from an EMBL/GenBank/DDBJ whole genome shotgun (WGS) entry which is preliminary data.</text>
</comment>
<dbReference type="SUPFAM" id="SSF81383">
    <property type="entry name" value="F-box domain"/>
    <property type="match status" value="1"/>
</dbReference>
<organism evidence="1 2">
    <name type="scientific">Apiospora saccharicola</name>
    <dbReference type="NCBI Taxonomy" id="335842"/>
    <lineage>
        <taxon>Eukaryota</taxon>
        <taxon>Fungi</taxon>
        <taxon>Dikarya</taxon>
        <taxon>Ascomycota</taxon>
        <taxon>Pezizomycotina</taxon>
        <taxon>Sordariomycetes</taxon>
        <taxon>Xylariomycetidae</taxon>
        <taxon>Amphisphaeriales</taxon>
        <taxon>Apiosporaceae</taxon>
        <taxon>Apiospora</taxon>
    </lineage>
</organism>
<proteinExistence type="predicted"/>
<evidence type="ECO:0008006" key="3">
    <source>
        <dbReference type="Google" id="ProtNLM"/>
    </source>
</evidence>
<protein>
    <recommendedName>
        <fullName evidence="3">F-box domain-containing protein</fullName>
    </recommendedName>
</protein>
<evidence type="ECO:0000313" key="1">
    <source>
        <dbReference type="EMBL" id="KAK8084036.1"/>
    </source>
</evidence>
<dbReference type="InterPro" id="IPR036047">
    <property type="entry name" value="F-box-like_dom_sf"/>
</dbReference>
<dbReference type="EMBL" id="JAQQWM010000001">
    <property type="protein sequence ID" value="KAK8084036.1"/>
    <property type="molecule type" value="Genomic_DNA"/>
</dbReference>
<name>A0ABR1WNJ0_9PEZI</name>
<reference evidence="1 2" key="1">
    <citation type="submission" date="2023-01" db="EMBL/GenBank/DDBJ databases">
        <title>Analysis of 21 Apiospora genomes using comparative genomics revels a genus with tremendous synthesis potential of carbohydrate active enzymes and secondary metabolites.</title>
        <authorList>
            <person name="Sorensen T."/>
        </authorList>
    </citation>
    <scope>NUCLEOTIDE SEQUENCE [LARGE SCALE GENOMIC DNA]</scope>
    <source>
        <strain evidence="1 2">CBS 83171</strain>
    </source>
</reference>
<gene>
    <name evidence="1" type="ORF">PG996_002817</name>
</gene>
<sequence length="139" mass="15904">MTESTSNQNSALLNLPGELVTMIFSPVSGCDVLDRMNLRRTCRALRGAVLPPTLPELTDPEKYWEVAVRLDLYACNRCRSLRFPQAVSWLMLNSVSWSPDYSRQRLCLDCTDTLARDWLGYPGALPLLPWGEEEWKFVH</sequence>
<dbReference type="Proteomes" id="UP001446871">
    <property type="component" value="Unassembled WGS sequence"/>
</dbReference>
<keyword evidence="2" id="KW-1185">Reference proteome</keyword>